<evidence type="ECO:0000256" key="1">
    <source>
        <dbReference type="SAM" id="MobiDB-lite"/>
    </source>
</evidence>
<dbReference type="AlphaFoldDB" id="A0A9R1UWM0"/>
<accession>A0A9R1UWM0</accession>
<name>A0A9R1UWM0_LACSA</name>
<dbReference type="PANTHER" id="PTHR45023">
    <property type="match status" value="1"/>
</dbReference>
<organism evidence="2 3">
    <name type="scientific">Lactuca sativa</name>
    <name type="common">Garden lettuce</name>
    <dbReference type="NCBI Taxonomy" id="4236"/>
    <lineage>
        <taxon>Eukaryota</taxon>
        <taxon>Viridiplantae</taxon>
        <taxon>Streptophyta</taxon>
        <taxon>Embryophyta</taxon>
        <taxon>Tracheophyta</taxon>
        <taxon>Spermatophyta</taxon>
        <taxon>Magnoliopsida</taxon>
        <taxon>eudicotyledons</taxon>
        <taxon>Gunneridae</taxon>
        <taxon>Pentapetalae</taxon>
        <taxon>asterids</taxon>
        <taxon>campanulids</taxon>
        <taxon>Asterales</taxon>
        <taxon>Asteraceae</taxon>
        <taxon>Cichorioideae</taxon>
        <taxon>Cichorieae</taxon>
        <taxon>Lactucinae</taxon>
        <taxon>Lactuca</taxon>
    </lineage>
</organism>
<dbReference type="EMBL" id="NBSK02000007">
    <property type="protein sequence ID" value="KAJ0194624.1"/>
    <property type="molecule type" value="Genomic_DNA"/>
</dbReference>
<feature type="compositionally biased region" description="Polar residues" evidence="1">
    <location>
        <begin position="68"/>
        <end position="92"/>
    </location>
</feature>
<dbReference type="Proteomes" id="UP000235145">
    <property type="component" value="Unassembled WGS sequence"/>
</dbReference>
<dbReference type="PANTHER" id="PTHR45023:SF14">
    <property type="entry name" value="GLUTATHIONE TRANSFERASE"/>
    <property type="match status" value="1"/>
</dbReference>
<keyword evidence="3" id="KW-1185">Reference proteome</keyword>
<evidence type="ECO:0000313" key="3">
    <source>
        <dbReference type="Proteomes" id="UP000235145"/>
    </source>
</evidence>
<gene>
    <name evidence="2" type="ORF">LSAT_V11C700375350</name>
</gene>
<sequence length="92" mass="11009">MARYSTKMHRVWRNLQQPPKHMQKWFERFDVFKAAIEQFEKTTPTRKAFPYMKQWLKLKEAPKWNEQMEGTSQSSGSKRSRNPDATSQQSDG</sequence>
<evidence type="ECO:0000313" key="2">
    <source>
        <dbReference type="EMBL" id="KAJ0194624.1"/>
    </source>
</evidence>
<protein>
    <submittedName>
        <fullName evidence="2">Uncharacterized protein</fullName>
    </submittedName>
</protein>
<feature type="region of interest" description="Disordered" evidence="1">
    <location>
        <begin position="62"/>
        <end position="92"/>
    </location>
</feature>
<proteinExistence type="predicted"/>
<comment type="caution">
    <text evidence="2">The sequence shown here is derived from an EMBL/GenBank/DDBJ whole genome shotgun (WGS) entry which is preliminary data.</text>
</comment>
<reference evidence="2 3" key="1">
    <citation type="journal article" date="2017" name="Nat. Commun.">
        <title>Genome assembly with in vitro proximity ligation data and whole-genome triplication in lettuce.</title>
        <authorList>
            <person name="Reyes-Chin-Wo S."/>
            <person name="Wang Z."/>
            <person name="Yang X."/>
            <person name="Kozik A."/>
            <person name="Arikit S."/>
            <person name="Song C."/>
            <person name="Xia L."/>
            <person name="Froenicke L."/>
            <person name="Lavelle D.O."/>
            <person name="Truco M.J."/>
            <person name="Xia R."/>
            <person name="Zhu S."/>
            <person name="Xu C."/>
            <person name="Xu H."/>
            <person name="Xu X."/>
            <person name="Cox K."/>
            <person name="Korf I."/>
            <person name="Meyers B.C."/>
            <person name="Michelmore R.W."/>
        </authorList>
    </citation>
    <scope>NUCLEOTIDE SEQUENCE [LARGE SCALE GENOMIC DNA]</scope>
    <source>
        <strain evidence="3">cv. Salinas</strain>
        <tissue evidence="2">Seedlings</tissue>
    </source>
</reference>